<dbReference type="PIRSF" id="PIRSF004930">
    <property type="entry name" value="Tln_factor_SUA5"/>
    <property type="match status" value="1"/>
</dbReference>
<keyword evidence="7 13" id="KW-0819">tRNA processing</keyword>
<comment type="function">
    <text evidence="13">Required for the formation of a threonylcarbamoyl group on adenosine at position 37 (t(6)A37) in tRNAs that read codons beginning with adenine.</text>
</comment>
<protein>
    <recommendedName>
        <fullName evidence="4 13">Threonylcarbamoyl-AMP synthase</fullName>
        <shortName evidence="13">TC-AMP synthase</shortName>
        <ecNumber evidence="3 13">2.7.7.87</ecNumber>
    </recommendedName>
    <alternativeName>
        <fullName evidence="11 13">L-threonylcarbamoyladenylate synthase</fullName>
    </alternativeName>
</protein>
<sequence>MRIVSIRDLDIDSVVKFFDDVVVVPTETVYGLAASIHNPRAVEKIFELKRRPADNPLIVHVSSEKMLEDVIEGPIPVEYKKLMDKFWPGPLSLLFKSKDNVNPVVRGGLDTIAVRMPRNEQLLKIIEKLGAPVAAPSANVSGRPSPTTVEHVVEDFGDRVGMIIDGGPCPVGVESTVVWYSDGAIQVLRPGGVGIEDIRSAVSCEVVMKNKAVSGEAVLSPGQKYKHYSPRSPLVLFKGKPREVESRILRYIKANPGVARIGVGLHSGMNIEVPLGRKVDVFNMGNDKREVCRNLFEGLRRLDKTSDVILIAGVDFGGEGYAIMDRLERAADDIIML</sequence>
<evidence type="ECO:0000256" key="11">
    <source>
        <dbReference type="ARBA" id="ARBA00029774"/>
    </source>
</evidence>
<evidence type="ECO:0000256" key="9">
    <source>
        <dbReference type="ARBA" id="ARBA00022741"/>
    </source>
</evidence>
<comment type="similarity">
    <text evidence="2 13">Belongs to the SUA5 family.</text>
</comment>
<evidence type="ECO:0000256" key="1">
    <source>
        <dbReference type="ARBA" id="ARBA00004496"/>
    </source>
</evidence>
<keyword evidence="10 13" id="KW-0067">ATP-binding</keyword>
<reference evidence="15 16" key="1">
    <citation type="submission" date="2023-02" db="EMBL/GenBank/DDBJ databases">
        <title>Encephalitozoon hellem ATCC 50451 complete genome.</title>
        <authorList>
            <person name="Mascarenhas dos Santos A.C."/>
            <person name="Julian A.T."/>
            <person name="Pombert J.-F."/>
        </authorList>
    </citation>
    <scope>NUCLEOTIDE SEQUENCE [LARGE SCALE GENOMIC DNA]</scope>
    <source>
        <strain evidence="15 16">ATCC 50451</strain>
    </source>
</reference>
<dbReference type="EMBL" id="CP119062">
    <property type="protein sequence ID" value="WEL37906.1"/>
    <property type="molecule type" value="Genomic_DNA"/>
</dbReference>
<evidence type="ECO:0000256" key="2">
    <source>
        <dbReference type="ARBA" id="ARBA00007663"/>
    </source>
</evidence>
<accession>A0ABY8CJR9</accession>
<evidence type="ECO:0000259" key="14">
    <source>
        <dbReference type="PROSITE" id="PS51163"/>
    </source>
</evidence>
<evidence type="ECO:0000256" key="12">
    <source>
        <dbReference type="ARBA" id="ARBA00048366"/>
    </source>
</evidence>
<organism evidence="15 16">
    <name type="scientific">Encephalitozoon hellem</name>
    <name type="common">Microsporidian parasite</name>
    <dbReference type="NCBI Taxonomy" id="27973"/>
    <lineage>
        <taxon>Eukaryota</taxon>
        <taxon>Fungi</taxon>
        <taxon>Fungi incertae sedis</taxon>
        <taxon>Microsporidia</taxon>
        <taxon>Unikaryonidae</taxon>
        <taxon>Encephalitozoon</taxon>
    </lineage>
</organism>
<proteinExistence type="inferred from homology"/>
<dbReference type="Gene3D" id="3.90.870.10">
    <property type="entry name" value="DHBP synthase"/>
    <property type="match status" value="1"/>
</dbReference>
<dbReference type="InterPro" id="IPR010923">
    <property type="entry name" value="T(6)A37_SUA5"/>
</dbReference>
<dbReference type="InterPro" id="IPR050156">
    <property type="entry name" value="TC-AMP_synthase_SUA5"/>
</dbReference>
<keyword evidence="16" id="KW-1185">Reference proteome</keyword>
<dbReference type="InterPro" id="IPR038385">
    <property type="entry name" value="Sua5/YwlC_C"/>
</dbReference>
<evidence type="ECO:0000256" key="13">
    <source>
        <dbReference type="PIRNR" id="PIRNR004930"/>
    </source>
</evidence>
<evidence type="ECO:0000256" key="6">
    <source>
        <dbReference type="ARBA" id="ARBA00022679"/>
    </source>
</evidence>
<evidence type="ECO:0000256" key="5">
    <source>
        <dbReference type="ARBA" id="ARBA00022490"/>
    </source>
</evidence>
<keyword evidence="6 13" id="KW-0808">Transferase</keyword>
<evidence type="ECO:0000256" key="4">
    <source>
        <dbReference type="ARBA" id="ARBA00015492"/>
    </source>
</evidence>
<dbReference type="Proteomes" id="UP001217963">
    <property type="component" value="Chromosome I"/>
</dbReference>
<keyword evidence="8 13" id="KW-0548">Nucleotidyltransferase</keyword>
<evidence type="ECO:0000313" key="16">
    <source>
        <dbReference type="Proteomes" id="UP001217963"/>
    </source>
</evidence>
<comment type="subcellular location">
    <subcellularLocation>
        <location evidence="1 13">Cytoplasm</location>
    </subcellularLocation>
</comment>
<comment type="catalytic activity">
    <reaction evidence="12 13">
        <text>L-threonine + hydrogencarbonate + ATP = L-threonylcarbamoyladenylate + diphosphate + H2O</text>
        <dbReference type="Rhea" id="RHEA:36407"/>
        <dbReference type="ChEBI" id="CHEBI:15377"/>
        <dbReference type="ChEBI" id="CHEBI:17544"/>
        <dbReference type="ChEBI" id="CHEBI:30616"/>
        <dbReference type="ChEBI" id="CHEBI:33019"/>
        <dbReference type="ChEBI" id="CHEBI:57926"/>
        <dbReference type="ChEBI" id="CHEBI:73682"/>
        <dbReference type="EC" id="2.7.7.87"/>
    </reaction>
</comment>
<evidence type="ECO:0000256" key="8">
    <source>
        <dbReference type="ARBA" id="ARBA00022695"/>
    </source>
</evidence>
<evidence type="ECO:0000313" key="15">
    <source>
        <dbReference type="EMBL" id="WEL37906.1"/>
    </source>
</evidence>
<name>A0ABY8CJR9_ENCHE</name>
<evidence type="ECO:0000256" key="10">
    <source>
        <dbReference type="ARBA" id="ARBA00022840"/>
    </source>
</evidence>
<dbReference type="InterPro" id="IPR006070">
    <property type="entry name" value="Sua5-like_dom"/>
</dbReference>
<gene>
    <name evidence="15" type="ORF">PFJ87_01g01600</name>
</gene>
<dbReference type="EC" id="2.7.7.87" evidence="3 13"/>
<keyword evidence="9 13" id="KW-0547">Nucleotide-binding</keyword>
<dbReference type="SUPFAM" id="SSF55821">
    <property type="entry name" value="YrdC/RibB"/>
    <property type="match status" value="1"/>
</dbReference>
<dbReference type="Pfam" id="PF01300">
    <property type="entry name" value="Sua5_yciO_yrdC"/>
    <property type="match status" value="1"/>
</dbReference>
<evidence type="ECO:0000256" key="3">
    <source>
        <dbReference type="ARBA" id="ARBA00012584"/>
    </source>
</evidence>
<dbReference type="Pfam" id="PF03481">
    <property type="entry name" value="Sua5_C"/>
    <property type="match status" value="1"/>
</dbReference>
<dbReference type="PROSITE" id="PS51163">
    <property type="entry name" value="YRDC"/>
    <property type="match status" value="1"/>
</dbReference>
<keyword evidence="5 13" id="KW-0963">Cytoplasm</keyword>
<dbReference type="InterPro" id="IPR005145">
    <property type="entry name" value="Sua5_C"/>
</dbReference>
<dbReference type="NCBIfam" id="TIGR00057">
    <property type="entry name" value="L-threonylcarbamoyladenylate synthase"/>
    <property type="match status" value="1"/>
</dbReference>
<evidence type="ECO:0000256" key="7">
    <source>
        <dbReference type="ARBA" id="ARBA00022694"/>
    </source>
</evidence>
<dbReference type="InterPro" id="IPR017945">
    <property type="entry name" value="DHBP_synth_RibB-like_a/b_dom"/>
</dbReference>
<dbReference type="Gene3D" id="3.40.50.11030">
    <property type="entry name" value="Threonylcarbamoyl-AMP synthase, C-terminal domain"/>
    <property type="match status" value="1"/>
</dbReference>
<feature type="domain" description="YrdC-like" evidence="14">
    <location>
        <begin position="5"/>
        <end position="193"/>
    </location>
</feature>
<dbReference type="PANTHER" id="PTHR17490:SF16">
    <property type="entry name" value="THREONYLCARBAMOYL-AMP SYNTHASE"/>
    <property type="match status" value="1"/>
</dbReference>
<dbReference type="PANTHER" id="PTHR17490">
    <property type="entry name" value="SUA5"/>
    <property type="match status" value="1"/>
</dbReference>